<sequence length="395" mass="42391">MDSQKELSGKKVLLMAFATGIIVANLNYIQPIEGLIATSFQVSKATVGVVAMLTQLGYAFGLLLIVPLGDIFNRYHLIQVMLGFSILALFMAFFAPSITIFGVASLLVGITSVAPQIIIPYAAYLAPSLHQGKVLGNVLSGLLTGILLSRSVSGLLGSVLDWQYVYLIAAFICTILLVILHLYLPRDPRQHQRMNYGKVLASLPKLLAKEKHLQGSAINGFCLFGVSNVLWSTLAFYLADQYHLGSGVAGLLGLLGITGVLFASIIGRLVDTYSPRMTIGLGILFSTLAFVIFAFIGQLFIGLIVGIVLLDLGTQFGQVSNQAIVQSLSLEASSRNNSVFMFSYFLGGSLGTFFATLAWSHLGWVGVCSVAAVFLILALLGHLLLKEPQKLQKVG</sequence>
<dbReference type="PANTHER" id="PTHR42910">
    <property type="entry name" value="TRANSPORTER SCO4007-RELATED"/>
    <property type="match status" value="1"/>
</dbReference>
<dbReference type="InterPro" id="IPR036259">
    <property type="entry name" value="MFS_trans_sf"/>
</dbReference>
<keyword evidence="2" id="KW-0813">Transport</keyword>
<proteinExistence type="predicted"/>
<evidence type="ECO:0000256" key="3">
    <source>
        <dbReference type="ARBA" id="ARBA00022692"/>
    </source>
</evidence>
<dbReference type="Pfam" id="PF07690">
    <property type="entry name" value="MFS_1"/>
    <property type="match status" value="2"/>
</dbReference>
<feature type="transmembrane region" description="Helical" evidence="6">
    <location>
        <begin position="49"/>
        <end position="68"/>
    </location>
</feature>
<evidence type="ECO:0000256" key="2">
    <source>
        <dbReference type="ARBA" id="ARBA00022448"/>
    </source>
</evidence>
<dbReference type="SUPFAM" id="SSF103473">
    <property type="entry name" value="MFS general substrate transporter"/>
    <property type="match status" value="1"/>
</dbReference>
<dbReference type="EMBL" id="WERX01000003">
    <property type="protein sequence ID" value="MDV7693535.1"/>
    <property type="molecule type" value="Genomic_DNA"/>
</dbReference>
<keyword evidence="10" id="KW-1185">Reference proteome</keyword>
<dbReference type="InterPro" id="IPR011701">
    <property type="entry name" value="MFS"/>
</dbReference>
<feature type="transmembrane region" description="Helical" evidence="6">
    <location>
        <begin position="12"/>
        <end position="29"/>
    </location>
</feature>
<reference evidence="9 10" key="1">
    <citation type="submission" date="2016-05" db="EMBL/GenBank/DDBJ databases">
        <title>Draft genome sequence of Pediococcus parvulus 2.6, a probiotic beta-glucan producer strain.</title>
        <authorList>
            <person name="Mohedano M.L."/>
            <person name="Perez-Ramos A."/>
            <person name="Duenas M.T."/>
            <person name="Lamontanara A."/>
            <person name="Orru L."/>
            <person name="Spano G."/>
            <person name="Capozzi V."/>
            <person name="Lopez P."/>
        </authorList>
    </citation>
    <scope>NUCLEOTIDE SEQUENCE [LARGE SCALE GENOMIC DNA]</scope>
    <source>
        <strain evidence="9 10">2.6</strain>
    </source>
</reference>
<evidence type="ECO:0000256" key="4">
    <source>
        <dbReference type="ARBA" id="ARBA00022989"/>
    </source>
</evidence>
<feature type="transmembrane region" description="Helical" evidence="6">
    <location>
        <begin position="217"/>
        <end position="238"/>
    </location>
</feature>
<evidence type="ECO:0000313" key="9">
    <source>
        <dbReference type="EMBL" id="OAD64655.1"/>
    </source>
</evidence>
<evidence type="ECO:0000256" key="1">
    <source>
        <dbReference type="ARBA" id="ARBA00004651"/>
    </source>
</evidence>
<evidence type="ECO:0000259" key="7">
    <source>
        <dbReference type="PROSITE" id="PS50850"/>
    </source>
</evidence>
<protein>
    <submittedName>
        <fullName evidence="8 9">MFS transporter</fullName>
    </submittedName>
</protein>
<dbReference type="Proteomes" id="UP001275867">
    <property type="component" value="Unassembled WGS sequence"/>
</dbReference>
<feature type="transmembrane region" description="Helical" evidence="6">
    <location>
        <begin position="339"/>
        <end position="357"/>
    </location>
</feature>
<gene>
    <name evidence="9" type="ORF">A7K95_00350</name>
    <name evidence="8" type="ORF">GA842_01315</name>
</gene>
<comment type="caution">
    <text evidence="8">The sequence shown here is derived from an EMBL/GenBank/DDBJ whole genome shotgun (WGS) entry which is preliminary data.</text>
</comment>
<feature type="domain" description="Major facilitator superfamily (MFS) profile" evidence="7">
    <location>
        <begin position="11"/>
        <end position="390"/>
    </location>
</feature>
<evidence type="ECO:0000313" key="11">
    <source>
        <dbReference type="Proteomes" id="UP001275867"/>
    </source>
</evidence>
<comment type="subcellular location">
    <subcellularLocation>
        <location evidence="1">Cell membrane</location>
        <topology evidence="1">Multi-pass membrane protein</topology>
    </subcellularLocation>
</comment>
<dbReference type="Gene3D" id="1.20.1250.20">
    <property type="entry name" value="MFS general substrate transporter like domains"/>
    <property type="match status" value="1"/>
</dbReference>
<feature type="transmembrane region" description="Helical" evidence="6">
    <location>
        <begin position="100"/>
        <end position="122"/>
    </location>
</feature>
<dbReference type="RefSeq" id="WP_068805313.1">
    <property type="nucleotide sequence ID" value="NZ_CP158977.1"/>
</dbReference>
<organism evidence="8 11">
    <name type="scientific">Pediococcus parvulus</name>
    <dbReference type="NCBI Taxonomy" id="54062"/>
    <lineage>
        <taxon>Bacteria</taxon>
        <taxon>Bacillati</taxon>
        <taxon>Bacillota</taxon>
        <taxon>Bacilli</taxon>
        <taxon>Lactobacillales</taxon>
        <taxon>Lactobacillaceae</taxon>
        <taxon>Pediococcus</taxon>
    </lineage>
</organism>
<evidence type="ECO:0000313" key="10">
    <source>
        <dbReference type="Proteomes" id="UP000077280"/>
    </source>
</evidence>
<dbReference type="AlphaFoldDB" id="A0AAP5T9T6"/>
<feature type="transmembrane region" description="Helical" evidence="6">
    <location>
        <begin position="134"/>
        <end position="152"/>
    </location>
</feature>
<keyword evidence="4 6" id="KW-1133">Transmembrane helix</keyword>
<evidence type="ECO:0000313" key="8">
    <source>
        <dbReference type="EMBL" id="MDV7693535.1"/>
    </source>
</evidence>
<feature type="transmembrane region" description="Helical" evidence="6">
    <location>
        <begin position="75"/>
        <end position="94"/>
    </location>
</feature>
<keyword evidence="5 6" id="KW-0472">Membrane</keyword>
<dbReference type="PROSITE" id="PS50850">
    <property type="entry name" value="MFS"/>
    <property type="match status" value="1"/>
</dbReference>
<name>A0AAP5T9T6_9LACO</name>
<dbReference type="EMBL" id="LXND01000028">
    <property type="protein sequence ID" value="OAD64655.1"/>
    <property type="molecule type" value="Genomic_DNA"/>
</dbReference>
<feature type="transmembrane region" description="Helical" evidence="6">
    <location>
        <begin position="164"/>
        <end position="184"/>
    </location>
</feature>
<feature type="transmembrane region" description="Helical" evidence="6">
    <location>
        <begin position="279"/>
        <end position="310"/>
    </location>
</feature>
<dbReference type="GO" id="GO:0022857">
    <property type="term" value="F:transmembrane transporter activity"/>
    <property type="evidence" value="ECO:0007669"/>
    <property type="project" value="InterPro"/>
</dbReference>
<evidence type="ECO:0000256" key="5">
    <source>
        <dbReference type="ARBA" id="ARBA00023136"/>
    </source>
</evidence>
<keyword evidence="3 6" id="KW-0812">Transmembrane</keyword>
<feature type="transmembrane region" description="Helical" evidence="6">
    <location>
        <begin position="364"/>
        <end position="385"/>
    </location>
</feature>
<dbReference type="GO" id="GO:0005886">
    <property type="term" value="C:plasma membrane"/>
    <property type="evidence" value="ECO:0007669"/>
    <property type="project" value="UniProtKB-SubCell"/>
</dbReference>
<feature type="transmembrane region" description="Helical" evidence="6">
    <location>
        <begin position="244"/>
        <end position="267"/>
    </location>
</feature>
<accession>A0AAP5T9T6</accession>
<dbReference type="CDD" id="cd17324">
    <property type="entry name" value="MFS_NepI_like"/>
    <property type="match status" value="1"/>
</dbReference>
<reference evidence="8" key="2">
    <citation type="submission" date="2019-10" db="EMBL/GenBank/DDBJ databases">
        <title>Malate fermentation in French cider.</title>
        <authorList>
            <person name="Cousin F.J."/>
            <person name="Medina Fernandez S."/>
            <person name="Misery B."/>
            <person name="Laplace J.-M."/>
            <person name="Cretenet M."/>
        </authorList>
    </citation>
    <scope>NUCLEOTIDE SEQUENCE</scope>
    <source>
        <strain evidence="8">UCMA15901</strain>
    </source>
</reference>
<dbReference type="Proteomes" id="UP000077280">
    <property type="component" value="Unassembled WGS sequence"/>
</dbReference>
<evidence type="ECO:0000256" key="6">
    <source>
        <dbReference type="SAM" id="Phobius"/>
    </source>
</evidence>
<dbReference type="InterPro" id="IPR020846">
    <property type="entry name" value="MFS_dom"/>
</dbReference>
<dbReference type="PANTHER" id="PTHR42910:SF1">
    <property type="entry name" value="MAJOR FACILITATOR SUPERFAMILY (MFS) PROFILE DOMAIN-CONTAINING PROTEIN"/>
    <property type="match status" value="1"/>
</dbReference>